<protein>
    <submittedName>
        <fullName evidence="1">Uncharacterized protein</fullName>
    </submittedName>
</protein>
<keyword evidence="2" id="KW-1185">Reference proteome</keyword>
<name>A0A0V1LQ71_9BILA</name>
<dbReference type="OrthoDB" id="10361776at2759"/>
<reference evidence="1 2" key="1">
    <citation type="submission" date="2015-05" db="EMBL/GenBank/DDBJ databases">
        <title>Evolution of Trichinella species and genotypes.</title>
        <authorList>
            <person name="Korhonen P.K."/>
            <person name="Edoardo P."/>
            <person name="Giuseppe L.R."/>
            <person name="Gasser R.B."/>
        </authorList>
    </citation>
    <scope>NUCLEOTIDE SEQUENCE [LARGE SCALE GENOMIC DNA]</scope>
    <source>
        <strain evidence="1">ISS10</strain>
    </source>
</reference>
<evidence type="ECO:0000313" key="2">
    <source>
        <dbReference type="Proteomes" id="UP000054721"/>
    </source>
</evidence>
<accession>A0A0V1LQ71</accession>
<dbReference type="AlphaFoldDB" id="A0A0V1LQ71"/>
<gene>
    <name evidence="1" type="ORF">T02_10929</name>
</gene>
<comment type="caution">
    <text evidence="1">The sequence shown here is derived from an EMBL/GenBank/DDBJ whole genome shotgun (WGS) entry which is preliminary data.</text>
</comment>
<sequence>MVLVKAPSRRSVAQLRSVCLGTKRRWRSLWRPHWKIYRTVPRSESTPAARCLLKEKKSESSSPTVGIILAAGQMSSMPTDKAAMEKAAAESVAPVDQWKSVAED</sequence>
<dbReference type="EMBL" id="JYDW01000016">
    <property type="protein sequence ID" value="KRZ61653.1"/>
    <property type="molecule type" value="Genomic_DNA"/>
</dbReference>
<dbReference type="Proteomes" id="UP000054721">
    <property type="component" value="Unassembled WGS sequence"/>
</dbReference>
<evidence type="ECO:0000313" key="1">
    <source>
        <dbReference type="EMBL" id="KRZ61653.1"/>
    </source>
</evidence>
<organism evidence="1 2">
    <name type="scientific">Trichinella nativa</name>
    <dbReference type="NCBI Taxonomy" id="6335"/>
    <lineage>
        <taxon>Eukaryota</taxon>
        <taxon>Metazoa</taxon>
        <taxon>Ecdysozoa</taxon>
        <taxon>Nematoda</taxon>
        <taxon>Enoplea</taxon>
        <taxon>Dorylaimia</taxon>
        <taxon>Trichinellida</taxon>
        <taxon>Trichinellidae</taxon>
        <taxon>Trichinella</taxon>
    </lineage>
</organism>
<proteinExistence type="predicted"/>